<dbReference type="SMART" id="SM00345">
    <property type="entry name" value="HTH_GNTR"/>
    <property type="match status" value="1"/>
</dbReference>
<dbReference type="Proteomes" id="UP000503540">
    <property type="component" value="Chromosome"/>
</dbReference>
<dbReference type="Gene3D" id="1.10.10.10">
    <property type="entry name" value="Winged helix-like DNA-binding domain superfamily/Winged helix DNA-binding domain"/>
    <property type="match status" value="1"/>
</dbReference>
<keyword evidence="3" id="KW-0804">Transcription</keyword>
<dbReference type="GO" id="GO:0003677">
    <property type="term" value="F:DNA binding"/>
    <property type="evidence" value="ECO:0007669"/>
    <property type="project" value="UniProtKB-KW"/>
</dbReference>
<evidence type="ECO:0000313" key="6">
    <source>
        <dbReference type="EMBL" id="QIS09380.1"/>
    </source>
</evidence>
<dbReference type="KEGG" id="nah:F5544_07370"/>
<gene>
    <name evidence="6" type="ORF">F5544_07370</name>
</gene>
<name>A0A6G9Y8D5_9NOCA</name>
<evidence type="ECO:0000313" key="7">
    <source>
        <dbReference type="Proteomes" id="UP000503540"/>
    </source>
</evidence>
<dbReference type="Pfam" id="PF00392">
    <property type="entry name" value="GntR"/>
    <property type="match status" value="1"/>
</dbReference>
<dbReference type="SMART" id="SM00866">
    <property type="entry name" value="UTRA"/>
    <property type="match status" value="1"/>
</dbReference>
<dbReference type="InterPro" id="IPR036388">
    <property type="entry name" value="WH-like_DNA-bd_sf"/>
</dbReference>
<feature type="domain" description="HTH gntR-type" evidence="4">
    <location>
        <begin position="7"/>
        <end position="70"/>
    </location>
</feature>
<evidence type="ECO:0000256" key="3">
    <source>
        <dbReference type="ARBA" id="ARBA00023163"/>
    </source>
</evidence>
<sequence>MAQWEDIATDLRARIAAREWAPGQQLPPMRALADRYKSASHAPVNRAVLALIGEGVLITDPNAPRRGVRVRSQQVIVHDLIGHSPATGAPGERTFEQAFQVEGELDVRTSYAWQDASTRVAQQLQIDPGTPILIRTFVYMINNTPHQLARAHMTADLAREIGLTDESVEVPGRNTAAWLGTAGIKVSREHLEISVRTPTQEEREILLVPPAVAVIQRDSVTYSETTPVEYWLTTVVADQVRYTIDFIPDRMDQTCL</sequence>
<evidence type="ECO:0000259" key="5">
    <source>
        <dbReference type="SMART" id="SM00866"/>
    </source>
</evidence>
<dbReference type="AlphaFoldDB" id="A0A6G9Y8D5"/>
<organism evidence="6 7">
    <name type="scientific">Nocardia arthritidis</name>
    <dbReference type="NCBI Taxonomy" id="228602"/>
    <lineage>
        <taxon>Bacteria</taxon>
        <taxon>Bacillati</taxon>
        <taxon>Actinomycetota</taxon>
        <taxon>Actinomycetes</taxon>
        <taxon>Mycobacteriales</taxon>
        <taxon>Nocardiaceae</taxon>
        <taxon>Nocardia</taxon>
    </lineage>
</organism>
<accession>A0A6G9Y8D5</accession>
<feature type="domain" description="UbiC transcription regulator-associated" evidence="5">
    <location>
        <begin position="104"/>
        <end position="241"/>
    </location>
</feature>
<reference evidence="6 7" key="1">
    <citation type="journal article" date="2019" name="ACS Chem. Biol.">
        <title>Identification and Mobilization of a Cryptic Antibiotic Biosynthesis Gene Locus from a Human-Pathogenic Nocardia Isolate.</title>
        <authorList>
            <person name="Herisse M."/>
            <person name="Ishida K."/>
            <person name="Porter J.L."/>
            <person name="Howden B."/>
            <person name="Hertweck C."/>
            <person name="Stinear T.P."/>
            <person name="Pidot S.J."/>
        </authorList>
    </citation>
    <scope>NUCLEOTIDE SEQUENCE [LARGE SCALE GENOMIC DNA]</scope>
    <source>
        <strain evidence="6 7">AUSMDU00012717</strain>
    </source>
</reference>
<dbReference type="InterPro" id="IPR028978">
    <property type="entry name" value="Chorismate_lyase_/UTRA_dom_sf"/>
</dbReference>
<keyword evidence="1" id="KW-0805">Transcription regulation</keyword>
<dbReference type="Gene3D" id="3.40.1410.10">
    <property type="entry name" value="Chorismate lyase-like"/>
    <property type="match status" value="1"/>
</dbReference>
<dbReference type="Pfam" id="PF07702">
    <property type="entry name" value="UTRA"/>
    <property type="match status" value="1"/>
</dbReference>
<dbReference type="EMBL" id="CP046172">
    <property type="protein sequence ID" value="QIS09380.1"/>
    <property type="molecule type" value="Genomic_DNA"/>
</dbReference>
<protein>
    <submittedName>
        <fullName evidence="6">UTRA domain-containing protein</fullName>
    </submittedName>
</protein>
<dbReference type="GO" id="GO:0003700">
    <property type="term" value="F:DNA-binding transcription factor activity"/>
    <property type="evidence" value="ECO:0007669"/>
    <property type="project" value="InterPro"/>
</dbReference>
<dbReference type="PANTHER" id="PTHR44846:SF17">
    <property type="entry name" value="GNTR-FAMILY TRANSCRIPTIONAL REGULATOR"/>
    <property type="match status" value="1"/>
</dbReference>
<dbReference type="InterPro" id="IPR050679">
    <property type="entry name" value="Bact_HTH_transcr_reg"/>
</dbReference>
<proteinExistence type="predicted"/>
<dbReference type="SUPFAM" id="SSF64288">
    <property type="entry name" value="Chorismate lyase-like"/>
    <property type="match status" value="1"/>
</dbReference>
<dbReference type="InterPro" id="IPR036390">
    <property type="entry name" value="WH_DNA-bd_sf"/>
</dbReference>
<dbReference type="GO" id="GO:0045892">
    <property type="term" value="P:negative regulation of DNA-templated transcription"/>
    <property type="evidence" value="ECO:0007669"/>
    <property type="project" value="TreeGrafter"/>
</dbReference>
<dbReference type="InterPro" id="IPR011663">
    <property type="entry name" value="UTRA"/>
</dbReference>
<dbReference type="InterPro" id="IPR000524">
    <property type="entry name" value="Tscrpt_reg_HTH_GntR"/>
</dbReference>
<dbReference type="RefSeq" id="WP_167472493.1">
    <property type="nucleotide sequence ID" value="NZ_CP046172.1"/>
</dbReference>
<dbReference type="SUPFAM" id="SSF46785">
    <property type="entry name" value="Winged helix' DNA-binding domain"/>
    <property type="match status" value="1"/>
</dbReference>
<keyword evidence="2" id="KW-0238">DNA-binding</keyword>
<dbReference type="PANTHER" id="PTHR44846">
    <property type="entry name" value="MANNOSYL-D-GLYCERATE TRANSPORT/METABOLISM SYSTEM REPRESSOR MNGR-RELATED"/>
    <property type="match status" value="1"/>
</dbReference>
<keyword evidence="7" id="KW-1185">Reference proteome</keyword>
<evidence type="ECO:0000256" key="2">
    <source>
        <dbReference type="ARBA" id="ARBA00023125"/>
    </source>
</evidence>
<evidence type="ECO:0000259" key="4">
    <source>
        <dbReference type="SMART" id="SM00345"/>
    </source>
</evidence>
<evidence type="ECO:0000256" key="1">
    <source>
        <dbReference type="ARBA" id="ARBA00023015"/>
    </source>
</evidence>